<reference evidence="15" key="1">
    <citation type="submission" date="2025-08" db="UniProtKB">
        <authorList>
            <consortium name="RefSeq"/>
        </authorList>
    </citation>
    <scope>IDENTIFICATION</scope>
</reference>
<dbReference type="InterPro" id="IPR005123">
    <property type="entry name" value="Oxoglu/Fe-dep_dioxygenase_dom"/>
</dbReference>
<comment type="cofactor">
    <cofactor evidence="1">
        <name>L-ascorbate</name>
        <dbReference type="ChEBI" id="CHEBI:38290"/>
    </cofactor>
</comment>
<dbReference type="GeneID" id="101857473"/>
<dbReference type="InterPro" id="IPR013547">
    <property type="entry name" value="P4H_N"/>
</dbReference>
<keyword evidence="12" id="KW-0325">Glycoprotein</keyword>
<evidence type="ECO:0000256" key="3">
    <source>
        <dbReference type="ARBA" id="ARBA00004319"/>
    </source>
</evidence>
<dbReference type="PANTHER" id="PTHR10869:SF244">
    <property type="entry name" value="PROLYL 4-HYDROXYLASE SUBUNIT ALPHA-2"/>
    <property type="match status" value="1"/>
</dbReference>
<evidence type="ECO:0000256" key="5">
    <source>
        <dbReference type="ARBA" id="ARBA00012269"/>
    </source>
</evidence>
<keyword evidence="11" id="KW-0408">Iron</keyword>
<comment type="subcellular location">
    <subcellularLocation>
        <location evidence="3">Endoplasmic reticulum lumen</location>
    </subcellularLocation>
</comment>
<dbReference type="SMART" id="SM00702">
    <property type="entry name" value="P4Hc"/>
    <property type="match status" value="1"/>
</dbReference>
<dbReference type="InterPro" id="IPR006620">
    <property type="entry name" value="Pro_4_hyd_alph"/>
</dbReference>
<evidence type="ECO:0000256" key="12">
    <source>
        <dbReference type="ARBA" id="ARBA00023180"/>
    </source>
</evidence>
<keyword evidence="9" id="KW-0223">Dioxygenase</keyword>
<evidence type="ECO:0000259" key="13">
    <source>
        <dbReference type="PROSITE" id="PS51471"/>
    </source>
</evidence>
<protein>
    <recommendedName>
        <fullName evidence="5">procollagen-proline 4-dioxygenase</fullName>
        <ecNumber evidence="5">1.14.11.2</ecNumber>
    </recommendedName>
</protein>
<gene>
    <name evidence="15" type="primary">LOC101857473</name>
</gene>
<evidence type="ECO:0000256" key="6">
    <source>
        <dbReference type="ARBA" id="ARBA00022723"/>
    </source>
</evidence>
<keyword evidence="7" id="KW-0256">Endoplasmic reticulum</keyword>
<dbReference type="InterPro" id="IPR044862">
    <property type="entry name" value="Pro_4_hyd_alph_FE2OG_OXY"/>
</dbReference>
<dbReference type="InterPro" id="IPR011990">
    <property type="entry name" value="TPR-like_helical_dom_sf"/>
</dbReference>
<dbReference type="PROSITE" id="PS51257">
    <property type="entry name" value="PROKAR_LIPOPROTEIN"/>
    <property type="match status" value="1"/>
</dbReference>
<comment type="function">
    <text evidence="2">Catalyzes the post-translational formation of 4-hydroxyproline in -Xaa-Pro-Gly- sequences in collagens and other proteins.</text>
</comment>
<evidence type="ECO:0000256" key="2">
    <source>
        <dbReference type="ARBA" id="ARBA00002035"/>
    </source>
</evidence>
<dbReference type="RefSeq" id="XP_035824621.1">
    <property type="nucleotide sequence ID" value="XM_035968728.1"/>
</dbReference>
<proteinExistence type="inferred from homology"/>
<keyword evidence="10" id="KW-0560">Oxidoreductase</keyword>
<comment type="similarity">
    <text evidence="4">Belongs to the P4HA family.</text>
</comment>
<sequence length="547" mass="62408">MTERSLVPSLALSTVMLLVFSCTVSVLGKVYTSSYKVMNMVRQEETLLQDLHVDVLELGGGERLVEFSKFFVERMSLIEKREVEKEVEMISHPNGCYKCIKEFSEAYNKLREILDPSSSESLREHMDFFASEEDVKGARRSFIRLQDVYRLRAADMANGNYTGFLGPPLSCKDTYDIARTSMGESRYSFLRSLEWLNVTLDLLSNESSSPEEDPQERCPHESSVLGLKGRALFRLKRWEDAKEVYDKAVKQDNTDPEVVALEKDLTEKPKPFYRPYSIDTKVYSLCSQESKLTPDEFDPRLRCMYRPASLRPPYLRYKQELLSVSPYVALFYDVMSDVEGDVITSTVKDKLIRATTLQKKGRSIDEARTSDLHFLYDFESPAVAKIGQRISAITGLNTEQEWDNVHYAGEPLQILNYGLGGHYATHTDTFSEEQKHKLGATALENGNRIATFLIYLSDVDKGGATVFPFADRAVSPVKNMALFWYSLEPSGKLDKATDHSGCPVMVGHKWVANKWMWTYGNTFTRRCGLTKDATQLDIDRYMIHGWT</sequence>
<evidence type="ECO:0000256" key="7">
    <source>
        <dbReference type="ARBA" id="ARBA00022824"/>
    </source>
</evidence>
<keyword evidence="6" id="KW-0479">Metal-binding</keyword>
<dbReference type="Gene3D" id="2.60.120.620">
    <property type="entry name" value="q2cbj1_9rhob like domain"/>
    <property type="match status" value="1"/>
</dbReference>
<evidence type="ECO:0000313" key="15">
    <source>
        <dbReference type="RefSeq" id="XP_035824621.1"/>
    </source>
</evidence>
<name>A0ABM1VQC9_APLCA</name>
<dbReference type="PROSITE" id="PS51471">
    <property type="entry name" value="FE2OG_OXY"/>
    <property type="match status" value="1"/>
</dbReference>
<feature type="domain" description="Fe2OG dioxygenase" evidence="13">
    <location>
        <begin position="407"/>
        <end position="518"/>
    </location>
</feature>
<organism evidence="14 15">
    <name type="scientific">Aplysia californica</name>
    <name type="common">California sea hare</name>
    <dbReference type="NCBI Taxonomy" id="6500"/>
    <lineage>
        <taxon>Eukaryota</taxon>
        <taxon>Metazoa</taxon>
        <taxon>Spiralia</taxon>
        <taxon>Lophotrochozoa</taxon>
        <taxon>Mollusca</taxon>
        <taxon>Gastropoda</taxon>
        <taxon>Heterobranchia</taxon>
        <taxon>Euthyneura</taxon>
        <taxon>Tectipleura</taxon>
        <taxon>Aplysiida</taxon>
        <taxon>Aplysioidea</taxon>
        <taxon>Aplysiidae</taxon>
        <taxon>Aplysia</taxon>
    </lineage>
</organism>
<evidence type="ECO:0000256" key="1">
    <source>
        <dbReference type="ARBA" id="ARBA00001961"/>
    </source>
</evidence>
<keyword evidence="8" id="KW-0847">Vitamin C</keyword>
<evidence type="ECO:0000313" key="14">
    <source>
        <dbReference type="Proteomes" id="UP000694888"/>
    </source>
</evidence>
<evidence type="ECO:0000256" key="9">
    <source>
        <dbReference type="ARBA" id="ARBA00022964"/>
    </source>
</evidence>
<accession>A0ABM1VQC9</accession>
<dbReference type="Pfam" id="PF13640">
    <property type="entry name" value="2OG-FeII_Oxy_3"/>
    <property type="match status" value="1"/>
</dbReference>
<dbReference type="Proteomes" id="UP000694888">
    <property type="component" value="Unplaced"/>
</dbReference>
<evidence type="ECO:0000256" key="4">
    <source>
        <dbReference type="ARBA" id="ARBA00006511"/>
    </source>
</evidence>
<dbReference type="InterPro" id="IPR045054">
    <property type="entry name" value="P4HA-like"/>
</dbReference>
<dbReference type="Pfam" id="PF08336">
    <property type="entry name" value="P4Ha_N"/>
    <property type="match status" value="1"/>
</dbReference>
<evidence type="ECO:0000256" key="8">
    <source>
        <dbReference type="ARBA" id="ARBA00022896"/>
    </source>
</evidence>
<dbReference type="Gene3D" id="1.25.40.10">
    <property type="entry name" value="Tetratricopeptide repeat domain"/>
    <property type="match status" value="1"/>
</dbReference>
<evidence type="ECO:0000256" key="11">
    <source>
        <dbReference type="ARBA" id="ARBA00023004"/>
    </source>
</evidence>
<dbReference type="EC" id="1.14.11.2" evidence="5"/>
<dbReference type="PANTHER" id="PTHR10869">
    <property type="entry name" value="PROLYL 4-HYDROXYLASE ALPHA SUBUNIT"/>
    <property type="match status" value="1"/>
</dbReference>
<dbReference type="SUPFAM" id="SSF48452">
    <property type="entry name" value="TPR-like"/>
    <property type="match status" value="1"/>
</dbReference>
<keyword evidence="14" id="KW-1185">Reference proteome</keyword>
<evidence type="ECO:0000256" key="10">
    <source>
        <dbReference type="ARBA" id="ARBA00023002"/>
    </source>
</evidence>